<evidence type="ECO:0000313" key="1">
    <source>
        <dbReference type="EMBL" id="KAG5603412.1"/>
    </source>
</evidence>
<organism evidence="1 2">
    <name type="scientific">Solanum commersonii</name>
    <name type="common">Commerson's wild potato</name>
    <name type="synonym">Commerson's nightshade</name>
    <dbReference type="NCBI Taxonomy" id="4109"/>
    <lineage>
        <taxon>Eukaryota</taxon>
        <taxon>Viridiplantae</taxon>
        <taxon>Streptophyta</taxon>
        <taxon>Embryophyta</taxon>
        <taxon>Tracheophyta</taxon>
        <taxon>Spermatophyta</taxon>
        <taxon>Magnoliopsida</taxon>
        <taxon>eudicotyledons</taxon>
        <taxon>Gunneridae</taxon>
        <taxon>Pentapetalae</taxon>
        <taxon>asterids</taxon>
        <taxon>lamiids</taxon>
        <taxon>Solanales</taxon>
        <taxon>Solanaceae</taxon>
        <taxon>Solanoideae</taxon>
        <taxon>Solaneae</taxon>
        <taxon>Solanum</taxon>
    </lineage>
</organism>
<dbReference type="Proteomes" id="UP000824120">
    <property type="component" value="Chromosome 6"/>
</dbReference>
<name>A0A9J5YWF6_SOLCO</name>
<proteinExistence type="predicted"/>
<dbReference type="EMBL" id="JACXVP010000006">
    <property type="protein sequence ID" value="KAG5603412.1"/>
    <property type="molecule type" value="Genomic_DNA"/>
</dbReference>
<accession>A0A9J5YWF6</accession>
<dbReference type="AlphaFoldDB" id="A0A9J5YWF6"/>
<protein>
    <submittedName>
        <fullName evidence="1">Uncharacterized protein</fullName>
    </submittedName>
</protein>
<reference evidence="1 2" key="1">
    <citation type="submission" date="2020-09" db="EMBL/GenBank/DDBJ databases">
        <title>De no assembly of potato wild relative species, Solanum commersonii.</title>
        <authorList>
            <person name="Cho K."/>
        </authorList>
    </citation>
    <scope>NUCLEOTIDE SEQUENCE [LARGE SCALE GENOMIC DNA]</scope>
    <source>
        <strain evidence="1">LZ3.2</strain>
        <tissue evidence="1">Leaf</tissue>
    </source>
</reference>
<sequence>MSSNNGFPCSIAIDEDVWLLLRDDDMLVIDSSFDIDYVFASMVFRIGSEGSSDGVVLTTAILGDHCMRSCPMSSSC</sequence>
<keyword evidence="2" id="KW-1185">Reference proteome</keyword>
<gene>
    <name evidence="1" type="ORF">H5410_034782</name>
</gene>
<evidence type="ECO:0000313" key="2">
    <source>
        <dbReference type="Proteomes" id="UP000824120"/>
    </source>
</evidence>
<comment type="caution">
    <text evidence="1">The sequence shown here is derived from an EMBL/GenBank/DDBJ whole genome shotgun (WGS) entry which is preliminary data.</text>
</comment>